<feature type="domain" description="AMP-dependent synthetase/ligase" evidence="5">
    <location>
        <begin position="31"/>
        <end position="395"/>
    </location>
</feature>
<evidence type="ECO:0000256" key="2">
    <source>
        <dbReference type="ARBA" id="ARBA00022598"/>
    </source>
</evidence>
<sequence>MYGTMMDTPLLLTSFLEHAGIYFGDVEIVSRRPDKSYHRYRYRDFYHRSRQLAEALQRAGLRRGDRVATLMWNHYAHLEAYFGIPAAGGVLHTLNLRLHPDDIAYIMNHAEDRFLLVDDVLVPLFEQVKDRVGVERVFVVPLSRQKIPDGYESYEEFLATASGDFQYPDLDEREAAGMCYTSGTTGKPKGVVYSHRALVLHSLASAMAGAVGIAQEDTVTPVVPMFHANAWGLPFTSVMVGAKQVFPGPHLDPVSLLELYEAEQVTVTAGVPTIWLGIVQELEREPERWRLQPMRMLVGGAAAPEGMIRAFDRFGLKVVHGWGMTETSPVATLGHVKSTLSHFSEDERYAFRAKQGYALPLLDLRIVGEHGVAPWDGQTMGELQIRGPWVAASYYNRPESADSFTEDGWFRTGDIAVIDPEGYVKITDRAKDLIKSGGEWISSLDLENALMGHPAVAEAAVFAVPHPKWQERPVAAVVLKRGADAGEEELREYLAARFAKWWLPDGFVFLDEIPRTSAGKFLKSKLREQFKDWYPRNVPDAAQ</sequence>
<dbReference type="AlphaFoldDB" id="A0A2K8N3B1"/>
<dbReference type="Proteomes" id="UP000231932">
    <property type="component" value="Chromosome"/>
</dbReference>
<evidence type="ECO:0000259" key="5">
    <source>
        <dbReference type="Pfam" id="PF00501"/>
    </source>
</evidence>
<dbReference type="FunFam" id="3.30.300.30:FF:000008">
    <property type="entry name" value="2,3-dihydroxybenzoate-AMP ligase"/>
    <property type="match status" value="1"/>
</dbReference>
<dbReference type="KEGG" id="kyr:CVV65_02355"/>
<proteinExistence type="inferred from homology"/>
<dbReference type="PANTHER" id="PTHR43859">
    <property type="entry name" value="ACYL-ACTIVATING ENZYME"/>
    <property type="match status" value="1"/>
</dbReference>
<dbReference type="EMBL" id="CP024955">
    <property type="protein sequence ID" value="ATY83946.1"/>
    <property type="molecule type" value="Genomic_DNA"/>
</dbReference>
<dbReference type="InterPro" id="IPR000873">
    <property type="entry name" value="AMP-dep_synth/lig_dom"/>
</dbReference>
<evidence type="ECO:0000313" key="8">
    <source>
        <dbReference type="Proteomes" id="UP000231932"/>
    </source>
</evidence>
<dbReference type="InterPro" id="IPR045851">
    <property type="entry name" value="AMP-bd_C_sf"/>
</dbReference>
<dbReference type="RefSeq" id="WP_100666782.1">
    <property type="nucleotide sequence ID" value="NZ_CP024955.1"/>
</dbReference>
<dbReference type="OrthoDB" id="9765680at2"/>
<dbReference type="Pfam" id="PF13193">
    <property type="entry name" value="AMP-binding_C"/>
    <property type="match status" value="1"/>
</dbReference>
<dbReference type="NCBIfam" id="NF004837">
    <property type="entry name" value="PRK06187.1"/>
    <property type="match status" value="1"/>
</dbReference>
<comment type="similarity">
    <text evidence="1">Belongs to the ATP-dependent AMP-binding enzyme family.</text>
</comment>
<gene>
    <name evidence="7" type="ORF">CVV65_02355</name>
</gene>
<dbReference type="GO" id="GO:0006631">
    <property type="term" value="P:fatty acid metabolic process"/>
    <property type="evidence" value="ECO:0007669"/>
    <property type="project" value="UniProtKB-KW"/>
</dbReference>
<evidence type="ECO:0000256" key="3">
    <source>
        <dbReference type="ARBA" id="ARBA00022832"/>
    </source>
</evidence>
<dbReference type="Gene3D" id="3.40.50.12780">
    <property type="entry name" value="N-terminal domain of ligase-like"/>
    <property type="match status" value="1"/>
</dbReference>
<accession>A0A2K8N3B1</accession>
<evidence type="ECO:0000313" key="7">
    <source>
        <dbReference type="EMBL" id="ATY83946.1"/>
    </source>
</evidence>
<organism evidence="7 8">
    <name type="scientific">Kyrpidia spormannii</name>
    <dbReference type="NCBI Taxonomy" id="2055160"/>
    <lineage>
        <taxon>Bacteria</taxon>
        <taxon>Bacillati</taxon>
        <taxon>Bacillota</taxon>
        <taxon>Bacilli</taxon>
        <taxon>Bacillales</taxon>
        <taxon>Alicyclobacillaceae</taxon>
        <taxon>Kyrpidia</taxon>
    </lineage>
</organism>
<dbReference type="GO" id="GO:0016874">
    <property type="term" value="F:ligase activity"/>
    <property type="evidence" value="ECO:0007669"/>
    <property type="project" value="UniProtKB-KW"/>
</dbReference>
<dbReference type="SUPFAM" id="SSF56801">
    <property type="entry name" value="Acetyl-CoA synthetase-like"/>
    <property type="match status" value="1"/>
</dbReference>
<dbReference type="Pfam" id="PF00501">
    <property type="entry name" value="AMP-binding"/>
    <property type="match status" value="1"/>
</dbReference>
<protein>
    <submittedName>
        <fullName evidence="7">Long-chain fatty acid--CoA ligase</fullName>
    </submittedName>
</protein>
<evidence type="ECO:0000256" key="1">
    <source>
        <dbReference type="ARBA" id="ARBA00006432"/>
    </source>
</evidence>
<name>A0A2K8N3B1_9BACL</name>
<keyword evidence="8" id="KW-1185">Reference proteome</keyword>
<dbReference type="Gene3D" id="3.30.300.30">
    <property type="match status" value="1"/>
</dbReference>
<evidence type="ECO:0000256" key="4">
    <source>
        <dbReference type="ARBA" id="ARBA00023098"/>
    </source>
</evidence>
<keyword evidence="4" id="KW-0443">Lipid metabolism</keyword>
<dbReference type="CDD" id="cd12119">
    <property type="entry name" value="ttLC_FACS_AlkK_like"/>
    <property type="match status" value="1"/>
</dbReference>
<reference evidence="8" key="1">
    <citation type="submission" date="2017-11" db="EMBL/GenBank/DDBJ databases">
        <title>Complete Genome Sequence of Kyrpidia sp. Strain EA-1, a thermophilic, hydrogen-oxidizing Bacterium, isolated from the Azores.</title>
        <authorList>
            <person name="Reiner J.E."/>
            <person name="Lapp C.J."/>
            <person name="Bunk B."/>
            <person name="Gescher J."/>
        </authorList>
    </citation>
    <scope>NUCLEOTIDE SEQUENCE [LARGE SCALE GENOMIC DNA]</scope>
    <source>
        <strain evidence="8">EA-1</strain>
    </source>
</reference>
<dbReference type="PANTHER" id="PTHR43859:SF4">
    <property type="entry name" value="BUTANOATE--COA LIGASE AAE1-RELATED"/>
    <property type="match status" value="1"/>
</dbReference>
<evidence type="ECO:0000259" key="6">
    <source>
        <dbReference type="Pfam" id="PF13193"/>
    </source>
</evidence>
<dbReference type="InterPro" id="IPR025110">
    <property type="entry name" value="AMP-bd_C"/>
</dbReference>
<keyword evidence="2 7" id="KW-0436">Ligase</keyword>
<dbReference type="PROSITE" id="PS00455">
    <property type="entry name" value="AMP_BINDING"/>
    <property type="match status" value="1"/>
</dbReference>
<dbReference type="InterPro" id="IPR042099">
    <property type="entry name" value="ANL_N_sf"/>
</dbReference>
<keyword evidence="3" id="KW-0276">Fatty acid metabolism</keyword>
<dbReference type="InterPro" id="IPR020845">
    <property type="entry name" value="AMP-binding_CS"/>
</dbReference>
<feature type="domain" description="AMP-binding enzyme C-terminal" evidence="6">
    <location>
        <begin position="446"/>
        <end position="520"/>
    </location>
</feature>